<keyword evidence="7" id="KW-1185">Reference proteome</keyword>
<keyword evidence="5" id="KW-0044">Antibiotic</keyword>
<feature type="domain" description="Beta-defensin-like" evidence="6">
    <location>
        <begin position="16"/>
        <end position="49"/>
    </location>
</feature>
<evidence type="ECO:0000313" key="7">
    <source>
        <dbReference type="Proteomes" id="UP000515126"/>
    </source>
</evidence>
<evidence type="ECO:0000259" key="6">
    <source>
        <dbReference type="Pfam" id="PF00711"/>
    </source>
</evidence>
<evidence type="ECO:0000256" key="5">
    <source>
        <dbReference type="ARBA" id="ARBA00023022"/>
    </source>
</evidence>
<dbReference type="Proteomes" id="UP000515126">
    <property type="component" value="Chromosome 8"/>
</dbReference>
<dbReference type="Gene3D" id="3.10.360.10">
    <property type="entry name" value="Antimicrobial Peptide, Beta-defensin 2, Chain A"/>
    <property type="match status" value="1"/>
</dbReference>
<evidence type="ECO:0000313" key="8">
    <source>
        <dbReference type="RefSeq" id="XP_021025872.1"/>
    </source>
</evidence>
<reference evidence="8" key="1">
    <citation type="submission" date="2025-08" db="UniProtKB">
        <authorList>
            <consortium name="RefSeq"/>
        </authorList>
    </citation>
    <scope>IDENTIFICATION</scope>
</reference>
<evidence type="ECO:0000256" key="3">
    <source>
        <dbReference type="ARBA" id="ARBA00022529"/>
    </source>
</evidence>
<dbReference type="GeneID" id="110300145"/>
<organism evidence="7 8">
    <name type="scientific">Mus caroli</name>
    <name type="common">Ryukyu mouse</name>
    <name type="synonym">Ricefield mouse</name>
    <dbReference type="NCBI Taxonomy" id="10089"/>
    <lineage>
        <taxon>Eukaryota</taxon>
        <taxon>Metazoa</taxon>
        <taxon>Chordata</taxon>
        <taxon>Craniata</taxon>
        <taxon>Vertebrata</taxon>
        <taxon>Euteleostomi</taxon>
        <taxon>Mammalia</taxon>
        <taxon>Eutheria</taxon>
        <taxon>Euarchontoglires</taxon>
        <taxon>Glires</taxon>
        <taxon>Rodentia</taxon>
        <taxon>Myomorpha</taxon>
        <taxon>Muroidea</taxon>
        <taxon>Muridae</taxon>
        <taxon>Murinae</taxon>
        <taxon>Mus</taxon>
        <taxon>Mus</taxon>
    </lineage>
</organism>
<dbReference type="KEGG" id="mcal:110300145"/>
<dbReference type="Pfam" id="PF00711">
    <property type="entry name" value="Defensin_beta"/>
    <property type="match status" value="1"/>
</dbReference>
<keyword evidence="2" id="KW-0964">Secreted</keyword>
<dbReference type="RefSeq" id="XP_021025872.1">
    <property type="nucleotide sequence ID" value="XM_021170213.1"/>
</dbReference>
<keyword evidence="3" id="KW-0929">Antimicrobial</keyword>
<dbReference type="AlphaFoldDB" id="A0A6P5QE66"/>
<gene>
    <name evidence="8" type="primary">LOC110300145</name>
</gene>
<evidence type="ECO:0000256" key="2">
    <source>
        <dbReference type="ARBA" id="ARBA00022525"/>
    </source>
</evidence>
<keyword evidence="4" id="KW-0211">Defensin</keyword>
<dbReference type="GO" id="GO:0042742">
    <property type="term" value="P:defense response to bacterium"/>
    <property type="evidence" value="ECO:0007669"/>
    <property type="project" value="UniProtKB-KW"/>
</dbReference>
<comment type="subcellular location">
    <subcellularLocation>
        <location evidence="1">Secreted</location>
    </subcellularLocation>
</comment>
<accession>A0A6P5QE66</accession>
<dbReference type="InterPro" id="IPR001855">
    <property type="entry name" value="Defensin_beta-like"/>
</dbReference>
<protein>
    <submittedName>
        <fullName evidence="8">Beta-defensin 9-like</fullName>
    </submittedName>
</protein>
<dbReference type="SUPFAM" id="SSF57392">
    <property type="entry name" value="Defensin-like"/>
    <property type="match status" value="1"/>
</dbReference>
<proteinExistence type="predicted"/>
<evidence type="ECO:0000256" key="4">
    <source>
        <dbReference type="ARBA" id="ARBA00022940"/>
    </source>
</evidence>
<name>A0A6P5QE66_MUSCR</name>
<evidence type="ECO:0000256" key="1">
    <source>
        <dbReference type="ARBA" id="ARBA00004613"/>
    </source>
</evidence>
<sequence length="52" mass="6195">MRGEKAVNSLISISEMERCHKRGGYCYFYCFSSHKRIGSCFPEWPRCCKKRK</sequence>
<dbReference type="GO" id="GO:0005576">
    <property type="term" value="C:extracellular region"/>
    <property type="evidence" value="ECO:0007669"/>
    <property type="project" value="InterPro"/>
</dbReference>